<feature type="domain" description="Peptidase M14" evidence="1">
    <location>
        <begin position="33"/>
        <end position="130"/>
    </location>
</feature>
<dbReference type="Pfam" id="PF00246">
    <property type="entry name" value="Peptidase_M14"/>
    <property type="match status" value="1"/>
</dbReference>
<dbReference type="AlphaFoldDB" id="A0AAJ6B274"/>
<keyword evidence="2" id="KW-0121">Carboxypeptidase</keyword>
<organism evidence="2 3">
    <name type="scientific">Candidatus Microbacterium phytovorans</name>
    <dbReference type="NCBI Taxonomy" id="3121374"/>
    <lineage>
        <taxon>Bacteria</taxon>
        <taxon>Bacillati</taxon>
        <taxon>Actinomycetota</taxon>
        <taxon>Actinomycetes</taxon>
        <taxon>Micrococcales</taxon>
        <taxon>Microbacteriaceae</taxon>
        <taxon>Microbacterium</taxon>
    </lineage>
</organism>
<dbReference type="InterPro" id="IPR000834">
    <property type="entry name" value="Peptidase_M14"/>
</dbReference>
<keyword evidence="2" id="KW-0645">Protease</keyword>
<gene>
    <name evidence="2" type="ORF">P0Y48_10405</name>
</gene>
<protein>
    <submittedName>
        <fullName evidence="2">M14 family zinc carboxypeptidase</fullName>
    </submittedName>
</protein>
<dbReference type="Proteomes" id="UP001213972">
    <property type="component" value="Chromosome"/>
</dbReference>
<dbReference type="Gene3D" id="3.40.630.10">
    <property type="entry name" value="Zn peptidases"/>
    <property type="match status" value="1"/>
</dbReference>
<dbReference type="GO" id="GO:0008270">
    <property type="term" value="F:zinc ion binding"/>
    <property type="evidence" value="ECO:0007669"/>
    <property type="project" value="InterPro"/>
</dbReference>
<proteinExistence type="predicted"/>
<dbReference type="SUPFAM" id="SSF53187">
    <property type="entry name" value="Zn-dependent exopeptidases"/>
    <property type="match status" value="1"/>
</dbReference>
<dbReference type="GO" id="GO:0006508">
    <property type="term" value="P:proteolysis"/>
    <property type="evidence" value="ECO:0007669"/>
    <property type="project" value="InterPro"/>
</dbReference>
<evidence type="ECO:0000313" key="3">
    <source>
        <dbReference type="Proteomes" id="UP001213972"/>
    </source>
</evidence>
<sequence>MTHDPLLALARRLPPIDGFPTIDELRADLLARRDENPDRIRHAVIGQSRLGSPIDHFALGDGPLQVVIAGGVHPNEPIGFRTVQHLVRLLLEAPELAALDATWHIMPCADPDGARLNESWFGSADRLSYFTGFYRPAPAEQVEWSFPFDYKQAWFDHPIPETRALMALFDRVRPDVFVGLHNAEFGGVYFYLNEHDTTLARELRDLPAAFDLPLDVGEPEMDGLARLDDAVFRAPLARERYDHREALGLPPETRSGGAGTADYLERYGTTTMIAELPYWTHPDAADTTPTSRVYRDVIAEKADGLEELHVLLRRILDAVRPALVIDSPFRRASEAFVPGMGEAARAERARLADPALNRAATVAEVFGNREVVRTFRLRFGGILRRALAVEVEAGVAGEAVRSASIELEGIFREWLAAETDTDLVPAPVSALVGVQLAAVLATVRRRHG</sequence>
<keyword evidence="2" id="KW-0378">Hydrolase</keyword>
<evidence type="ECO:0000259" key="1">
    <source>
        <dbReference type="Pfam" id="PF00246"/>
    </source>
</evidence>
<name>A0AAJ6B274_9MICO</name>
<dbReference type="EMBL" id="CP119321">
    <property type="protein sequence ID" value="WEK12873.1"/>
    <property type="molecule type" value="Genomic_DNA"/>
</dbReference>
<accession>A0AAJ6B274</accession>
<reference evidence="2" key="1">
    <citation type="submission" date="2023-03" db="EMBL/GenBank/DDBJ databases">
        <title>Andean soil-derived lignocellulolytic bacterial consortium as a source of novel taxa and putative plastic-active enzymes.</title>
        <authorList>
            <person name="Diaz-Garcia L."/>
            <person name="Chuvochina M."/>
            <person name="Feuerriegel G."/>
            <person name="Bunk B."/>
            <person name="Sproer C."/>
            <person name="Streit W.R."/>
            <person name="Rodriguez L.M."/>
            <person name="Overmann J."/>
            <person name="Jimenez D.J."/>
        </authorList>
    </citation>
    <scope>NUCLEOTIDE SEQUENCE</scope>
    <source>
        <strain evidence="2">MAG 4610</strain>
    </source>
</reference>
<dbReference type="GO" id="GO:0004181">
    <property type="term" value="F:metallocarboxypeptidase activity"/>
    <property type="evidence" value="ECO:0007669"/>
    <property type="project" value="InterPro"/>
</dbReference>
<evidence type="ECO:0000313" key="2">
    <source>
        <dbReference type="EMBL" id="WEK12873.1"/>
    </source>
</evidence>